<dbReference type="EMBL" id="MIJE01000030">
    <property type="protein sequence ID" value="OEF96749.1"/>
    <property type="molecule type" value="Genomic_DNA"/>
</dbReference>
<feature type="chain" id="PRO_5038331812" evidence="1">
    <location>
        <begin position="20"/>
        <end position="64"/>
    </location>
</feature>
<keyword evidence="3" id="KW-1185">Reference proteome</keyword>
<evidence type="ECO:0000313" key="3">
    <source>
        <dbReference type="Proteomes" id="UP000094296"/>
    </source>
</evidence>
<name>A0A1E5G1F4_9FIRM</name>
<dbReference type="PROSITE" id="PS51257">
    <property type="entry name" value="PROKAR_LIPOPROTEIN"/>
    <property type="match status" value="1"/>
</dbReference>
<feature type="signal peptide" evidence="1">
    <location>
        <begin position="1"/>
        <end position="19"/>
    </location>
</feature>
<organism evidence="2 3">
    <name type="scientific">Desulfuribacillus alkaliarsenatis</name>
    <dbReference type="NCBI Taxonomy" id="766136"/>
    <lineage>
        <taxon>Bacteria</taxon>
        <taxon>Bacillati</taxon>
        <taxon>Bacillota</taxon>
        <taxon>Desulfuribacillia</taxon>
        <taxon>Desulfuribacillales</taxon>
        <taxon>Desulfuribacillaceae</taxon>
        <taxon>Desulfuribacillus</taxon>
    </lineage>
</organism>
<accession>A0A1E5G1F4</accession>
<dbReference type="STRING" id="766136.BHF68_06665"/>
<comment type="caution">
    <text evidence="2">The sequence shown here is derived from an EMBL/GenBank/DDBJ whole genome shotgun (WGS) entry which is preliminary data.</text>
</comment>
<protein>
    <submittedName>
        <fullName evidence="2">Uncharacterized protein</fullName>
    </submittedName>
</protein>
<keyword evidence="1" id="KW-0732">Signal</keyword>
<dbReference type="Proteomes" id="UP000094296">
    <property type="component" value="Unassembled WGS sequence"/>
</dbReference>
<dbReference type="AlphaFoldDB" id="A0A1E5G1F4"/>
<sequence length="64" mass="6777">MTALRKKLLVLLVVFLCSATIVGCKGVPVKQVEEPAKPVVSNLAKYEAPERTEAPEPQASTGIG</sequence>
<proteinExistence type="predicted"/>
<dbReference type="RefSeq" id="WP_069643332.1">
    <property type="nucleotide sequence ID" value="NZ_MIJE01000030.1"/>
</dbReference>
<evidence type="ECO:0000256" key="1">
    <source>
        <dbReference type="SAM" id="SignalP"/>
    </source>
</evidence>
<gene>
    <name evidence="2" type="ORF">BHF68_06665</name>
</gene>
<evidence type="ECO:0000313" key="2">
    <source>
        <dbReference type="EMBL" id="OEF96749.1"/>
    </source>
</evidence>
<reference evidence="2 3" key="1">
    <citation type="submission" date="2016-09" db="EMBL/GenBank/DDBJ databases">
        <title>Draft genome sequence for the type strain of Desulfuribacillus alkaliarsenatis AHT28, an obligately anaerobic, sulfidogenic bacterium isolated from Russian soda lake sediments.</title>
        <authorList>
            <person name="Abin C.A."/>
            <person name="Hollibaugh J.T."/>
        </authorList>
    </citation>
    <scope>NUCLEOTIDE SEQUENCE [LARGE SCALE GENOMIC DNA]</scope>
    <source>
        <strain evidence="2 3">AHT28</strain>
    </source>
</reference>